<evidence type="ECO:0000313" key="10">
    <source>
        <dbReference type="EMBL" id="TMQ65200.1"/>
    </source>
</evidence>
<dbReference type="InterPro" id="IPR013785">
    <property type="entry name" value="Aldolase_TIM"/>
</dbReference>
<keyword evidence="4 8" id="KW-0460">Magnesium</keyword>
<dbReference type="HAMAP" id="MF_00917">
    <property type="entry name" value="QueE"/>
    <property type="match status" value="1"/>
</dbReference>
<dbReference type="EC" id="4.3.99.3" evidence="8"/>
<accession>A0A538TNN9</accession>
<reference evidence="10 11" key="1">
    <citation type="journal article" date="2019" name="Nat. Microbiol.">
        <title>Mediterranean grassland soil C-N compound turnover is dependent on rainfall and depth, and is mediated by genomically divergent microorganisms.</title>
        <authorList>
            <person name="Diamond S."/>
            <person name="Andeer P.F."/>
            <person name="Li Z."/>
            <person name="Crits-Christoph A."/>
            <person name="Burstein D."/>
            <person name="Anantharaman K."/>
            <person name="Lane K.R."/>
            <person name="Thomas B.C."/>
            <person name="Pan C."/>
            <person name="Northen T.R."/>
            <person name="Banfield J.F."/>
        </authorList>
    </citation>
    <scope>NUCLEOTIDE SEQUENCE [LARGE SCALE GENOMIC DNA]</scope>
    <source>
        <strain evidence="10">WS_9</strain>
    </source>
</reference>
<dbReference type="CDD" id="cd01335">
    <property type="entry name" value="Radical_SAM"/>
    <property type="match status" value="1"/>
</dbReference>
<comment type="function">
    <text evidence="8">Catalyzes the complex heterocyclic radical-mediated conversion of 6-carboxy-5,6,7,8-tetrahydropterin (CPH4) to 7-carboxy-7-deazaguanine (CDG), a step common to the biosynthetic pathways of all 7-deazapurine-containing compounds.</text>
</comment>
<feature type="binding site" evidence="8">
    <location>
        <begin position="129"/>
        <end position="131"/>
    </location>
    <ligand>
        <name>S-adenosyl-L-methionine</name>
        <dbReference type="ChEBI" id="CHEBI:59789"/>
    </ligand>
</feature>
<comment type="subunit">
    <text evidence="8">Homodimer.</text>
</comment>
<evidence type="ECO:0000256" key="7">
    <source>
        <dbReference type="ARBA" id="ARBA00023239"/>
    </source>
</evidence>
<keyword evidence="6 8" id="KW-0411">Iron-sulfur</keyword>
<proteinExistence type="inferred from homology"/>
<feature type="binding site" evidence="8">
    <location>
        <position position="42"/>
    </location>
    <ligand>
        <name>[4Fe-4S] cluster</name>
        <dbReference type="ChEBI" id="CHEBI:49883"/>
        <note>4Fe-4S-S-AdoMet</note>
    </ligand>
</feature>
<keyword evidence="5 8" id="KW-0408">Iron</keyword>
<dbReference type="AlphaFoldDB" id="A0A538TNN9"/>
<dbReference type="PIRSF" id="PIRSF000370">
    <property type="entry name" value="QueE"/>
    <property type="match status" value="1"/>
</dbReference>
<dbReference type="UniPathway" id="UPA00391"/>
<evidence type="ECO:0000256" key="1">
    <source>
        <dbReference type="ARBA" id="ARBA00022485"/>
    </source>
</evidence>
<evidence type="ECO:0000256" key="4">
    <source>
        <dbReference type="ARBA" id="ARBA00022842"/>
    </source>
</evidence>
<keyword evidence="8" id="KW-0671">Queuosine biosynthesis</keyword>
<dbReference type="Gene3D" id="3.20.20.70">
    <property type="entry name" value="Aldolase class I"/>
    <property type="match status" value="1"/>
</dbReference>
<dbReference type="EMBL" id="VBOZ01000014">
    <property type="protein sequence ID" value="TMQ65200.1"/>
    <property type="molecule type" value="Genomic_DNA"/>
</dbReference>
<dbReference type="GO" id="GO:0051539">
    <property type="term" value="F:4 iron, 4 sulfur cluster binding"/>
    <property type="evidence" value="ECO:0007669"/>
    <property type="project" value="UniProtKB-UniRule"/>
</dbReference>
<keyword evidence="3 8" id="KW-0479">Metal-binding</keyword>
<comment type="caution">
    <text evidence="8">Lacks conserved residue(s) required for the propagation of feature annotation.</text>
</comment>
<keyword evidence="1 8" id="KW-0004">4Fe-4S</keyword>
<dbReference type="GO" id="GO:1904047">
    <property type="term" value="F:S-adenosyl-L-methionine binding"/>
    <property type="evidence" value="ECO:0007669"/>
    <property type="project" value="UniProtKB-UniRule"/>
</dbReference>
<feature type="binding site" evidence="8">
    <location>
        <position position="31"/>
    </location>
    <ligand>
        <name>substrate</name>
    </ligand>
</feature>
<comment type="caution">
    <text evidence="10">The sequence shown here is derived from an EMBL/GenBank/DDBJ whole genome shotgun (WGS) entry which is preliminary data.</text>
</comment>
<feature type="binding site" evidence="8">
    <location>
        <position position="35"/>
    </location>
    <ligand>
        <name>[4Fe-4S] cluster</name>
        <dbReference type="ChEBI" id="CHEBI:49883"/>
        <note>4Fe-4S-S-AdoMet</note>
    </ligand>
</feature>
<evidence type="ECO:0000256" key="5">
    <source>
        <dbReference type="ARBA" id="ARBA00023004"/>
    </source>
</evidence>
<dbReference type="Proteomes" id="UP000317691">
    <property type="component" value="Unassembled WGS sequence"/>
</dbReference>
<name>A0A538TNN9_UNCEI</name>
<dbReference type="PANTHER" id="PTHR42836:SF1">
    <property type="entry name" value="7-CARBOXY-7-DEAZAGUANINE SYNTHASE"/>
    <property type="match status" value="1"/>
</dbReference>
<dbReference type="PROSITE" id="PS51918">
    <property type="entry name" value="RADICAL_SAM"/>
    <property type="match status" value="1"/>
</dbReference>
<evidence type="ECO:0000313" key="11">
    <source>
        <dbReference type="Proteomes" id="UP000317691"/>
    </source>
</evidence>
<keyword evidence="7 8" id="KW-0456">Lyase</keyword>
<evidence type="ECO:0000256" key="2">
    <source>
        <dbReference type="ARBA" id="ARBA00022691"/>
    </source>
</evidence>
<protein>
    <recommendedName>
        <fullName evidence="8">7-carboxy-7-deazaguanine synthase</fullName>
        <shortName evidence="8">CDG synthase</shortName>
        <ecNumber evidence="8">4.3.99.3</ecNumber>
    </recommendedName>
    <alternativeName>
        <fullName evidence="8">Queuosine biosynthesis protein QueE</fullName>
    </alternativeName>
</protein>
<comment type="similarity">
    <text evidence="8">Belongs to the radical SAM superfamily. 7-carboxy-7-deazaguanine synthase family.</text>
</comment>
<dbReference type="GO" id="GO:0016840">
    <property type="term" value="F:carbon-nitrogen lyase activity"/>
    <property type="evidence" value="ECO:0007669"/>
    <property type="project" value="UniProtKB-UniRule"/>
</dbReference>
<feature type="domain" description="Radical SAM core" evidence="9">
    <location>
        <begin position="22"/>
        <end position="228"/>
    </location>
</feature>
<dbReference type="SFLD" id="SFLDS00029">
    <property type="entry name" value="Radical_SAM"/>
    <property type="match status" value="1"/>
</dbReference>
<comment type="catalytic activity">
    <reaction evidence="8">
        <text>6-carboxy-5,6,7,8-tetrahydropterin + H(+) = 7-carboxy-7-carbaguanine + NH4(+)</text>
        <dbReference type="Rhea" id="RHEA:27974"/>
        <dbReference type="ChEBI" id="CHEBI:15378"/>
        <dbReference type="ChEBI" id="CHEBI:28938"/>
        <dbReference type="ChEBI" id="CHEBI:61032"/>
        <dbReference type="ChEBI" id="CHEBI:61036"/>
        <dbReference type="EC" id="4.3.99.3"/>
    </reaction>
</comment>
<evidence type="ECO:0000256" key="8">
    <source>
        <dbReference type="HAMAP-Rule" id="MF_00917"/>
    </source>
</evidence>
<keyword evidence="2 8" id="KW-0949">S-adenosyl-L-methionine</keyword>
<comment type="cofactor">
    <cofactor evidence="8">
        <name>S-adenosyl-L-methionine</name>
        <dbReference type="ChEBI" id="CHEBI:59789"/>
    </cofactor>
    <text evidence="8">Binds 1 S-adenosyl-L-methionine per subunit.</text>
</comment>
<dbReference type="InterPro" id="IPR024924">
    <property type="entry name" value="7-CO-7-deazaguanine_synth-like"/>
</dbReference>
<gene>
    <name evidence="8" type="primary">queE</name>
    <name evidence="10" type="ORF">E6K79_05385</name>
</gene>
<comment type="cofactor">
    <cofactor evidence="8">
        <name>Mg(2+)</name>
        <dbReference type="ChEBI" id="CHEBI:18420"/>
    </cofactor>
</comment>
<evidence type="ECO:0000259" key="9">
    <source>
        <dbReference type="PROSITE" id="PS51918"/>
    </source>
</evidence>
<feature type="binding site" evidence="8">
    <location>
        <position position="82"/>
    </location>
    <ligand>
        <name>S-adenosyl-L-methionine</name>
        <dbReference type="ChEBI" id="CHEBI:59789"/>
    </ligand>
</feature>
<evidence type="ECO:0000256" key="6">
    <source>
        <dbReference type="ARBA" id="ARBA00023014"/>
    </source>
</evidence>
<dbReference type="InterPro" id="IPR007197">
    <property type="entry name" value="rSAM"/>
</dbReference>
<feature type="binding site" evidence="8">
    <location>
        <begin position="16"/>
        <end position="18"/>
    </location>
    <ligand>
        <name>substrate</name>
    </ligand>
</feature>
<dbReference type="GO" id="GO:0008616">
    <property type="term" value="P:tRNA queuosine(34) biosynthetic process"/>
    <property type="evidence" value="ECO:0007669"/>
    <property type="project" value="UniProtKB-UniRule"/>
</dbReference>
<dbReference type="SUPFAM" id="SSF102114">
    <property type="entry name" value="Radical SAM enzymes"/>
    <property type="match status" value="1"/>
</dbReference>
<sequence>MERLPSFRVNEIFLSVQGEGLHVGERTVFVRFYGCPLHCVWCDQPEALTHTGVGRFEEMEPESVRGAVVGHPSTRRVCLTGGEPVIAPKASLLWLLRELKAAGYWISIETSGARVVEELFEWIDFWTVSPKGRSAETFDGDPVEQQVTRLRRFLSVPPEKRQFKFVIQDERDVEDAIAVLDALGYVGAVVLQPEHARGSGKALFESWPWDRYPGARLIPQTHKLSGLH</sequence>
<evidence type="ECO:0000256" key="3">
    <source>
        <dbReference type="ARBA" id="ARBA00022723"/>
    </source>
</evidence>
<comment type="pathway">
    <text evidence="8">Purine metabolism; 7-cyano-7-deazaguanine biosynthesis.</text>
</comment>
<feature type="binding site" evidence="8">
    <location>
        <position position="39"/>
    </location>
    <ligand>
        <name>[4Fe-4S] cluster</name>
        <dbReference type="ChEBI" id="CHEBI:49883"/>
        <note>4Fe-4S-S-AdoMet</note>
    </ligand>
</feature>
<feature type="binding site" evidence="8">
    <location>
        <begin position="41"/>
        <end position="43"/>
    </location>
    <ligand>
        <name>S-adenosyl-L-methionine</name>
        <dbReference type="ChEBI" id="CHEBI:59789"/>
    </ligand>
</feature>
<feature type="binding site" evidence="8">
    <location>
        <position position="80"/>
    </location>
    <ligand>
        <name>substrate</name>
    </ligand>
</feature>
<comment type="cofactor">
    <cofactor evidence="8">
        <name>[4Fe-4S] cluster</name>
        <dbReference type="ChEBI" id="CHEBI:49883"/>
    </cofactor>
    <text evidence="8">Binds 1 [4Fe-4S] cluster. The cluster is coordinated with 3 cysteines and an exchangeable S-adenosyl-L-methionine.</text>
</comment>
<dbReference type="PANTHER" id="PTHR42836">
    <property type="entry name" value="7-CARBOXY-7-DEAZAGUANINE SYNTHASE"/>
    <property type="match status" value="1"/>
</dbReference>
<dbReference type="Pfam" id="PF04055">
    <property type="entry name" value="Radical_SAM"/>
    <property type="match status" value="1"/>
</dbReference>
<organism evidence="10 11">
    <name type="scientific">Eiseniibacteriota bacterium</name>
    <dbReference type="NCBI Taxonomy" id="2212470"/>
    <lineage>
        <taxon>Bacteria</taxon>
        <taxon>Candidatus Eiseniibacteriota</taxon>
    </lineage>
</organism>
<dbReference type="GO" id="GO:0000287">
    <property type="term" value="F:magnesium ion binding"/>
    <property type="evidence" value="ECO:0007669"/>
    <property type="project" value="UniProtKB-UniRule"/>
</dbReference>
<dbReference type="InterPro" id="IPR058240">
    <property type="entry name" value="rSAM_sf"/>
</dbReference>